<sequence length="208" mass="23757">MANKVARNIEELGHHIYDAVAQMQSSIDEGQELPSLADTTSSSGNGVKLKLRYDSARDYSKKLFNCLHSAADKLSKYQYVHLDILNEFRTGLQQRYSPIESSDSLVQCNVMDISAVFQDLLLRAKRLSEEFVSMRDKQQKYAECVCGMEAWLEDVGPKVTKLVNKSTVVEPKAIKYQLDEVNMMSIDIQSQRHRLDSTKQAGNRFWNR</sequence>
<dbReference type="SUPFAM" id="SSF46966">
    <property type="entry name" value="Spectrin repeat"/>
    <property type="match status" value="1"/>
</dbReference>
<accession>A0A7R8XHJ3</accession>
<proteinExistence type="predicted"/>
<gene>
    <name evidence="1" type="ORF">DSTB1V02_LOCUS6052</name>
</gene>
<protein>
    <submittedName>
        <fullName evidence="1">Uncharacterized protein</fullName>
    </submittedName>
</protein>
<name>A0A7R8XHJ3_9CRUS</name>
<organism evidence="1">
    <name type="scientific">Darwinula stevensoni</name>
    <dbReference type="NCBI Taxonomy" id="69355"/>
    <lineage>
        <taxon>Eukaryota</taxon>
        <taxon>Metazoa</taxon>
        <taxon>Ecdysozoa</taxon>
        <taxon>Arthropoda</taxon>
        <taxon>Crustacea</taxon>
        <taxon>Oligostraca</taxon>
        <taxon>Ostracoda</taxon>
        <taxon>Podocopa</taxon>
        <taxon>Podocopida</taxon>
        <taxon>Darwinulocopina</taxon>
        <taxon>Darwinuloidea</taxon>
        <taxon>Darwinulidae</taxon>
        <taxon>Darwinula</taxon>
    </lineage>
</organism>
<dbReference type="EMBL" id="CAJPEV010001066">
    <property type="protein sequence ID" value="CAG0890494.1"/>
    <property type="molecule type" value="Genomic_DNA"/>
</dbReference>
<reference evidence="1" key="1">
    <citation type="submission" date="2020-11" db="EMBL/GenBank/DDBJ databases">
        <authorList>
            <person name="Tran Van P."/>
        </authorList>
    </citation>
    <scope>NUCLEOTIDE SEQUENCE</scope>
</reference>
<dbReference type="AlphaFoldDB" id="A0A7R8XHJ3"/>
<keyword evidence="2" id="KW-1185">Reference proteome</keyword>
<evidence type="ECO:0000313" key="2">
    <source>
        <dbReference type="Proteomes" id="UP000677054"/>
    </source>
</evidence>
<dbReference type="Proteomes" id="UP000677054">
    <property type="component" value="Unassembled WGS sequence"/>
</dbReference>
<evidence type="ECO:0000313" key="1">
    <source>
        <dbReference type="EMBL" id="CAD7246195.1"/>
    </source>
</evidence>
<dbReference type="EMBL" id="LR900583">
    <property type="protein sequence ID" value="CAD7246195.1"/>
    <property type="molecule type" value="Genomic_DNA"/>
</dbReference>